<comment type="subcellular location">
    <subcellularLocation>
        <location evidence="1">Cell inner membrane</location>
    </subcellularLocation>
</comment>
<dbReference type="GO" id="GO:0016887">
    <property type="term" value="F:ATP hydrolysis activity"/>
    <property type="evidence" value="ECO:0007669"/>
    <property type="project" value="InterPro"/>
</dbReference>
<feature type="domain" description="ABC transporter" evidence="15">
    <location>
        <begin position="4"/>
        <end position="239"/>
    </location>
</feature>
<proteinExistence type="inferred from homology"/>
<dbReference type="InterPro" id="IPR050319">
    <property type="entry name" value="ABC_transp_ATP-bind"/>
</dbReference>
<comment type="function">
    <text evidence="10">Part of the ABC transporter complex GsiABCD involved in glutathione import. Responsible for energy coupling to the transport system.</text>
</comment>
<evidence type="ECO:0000256" key="8">
    <source>
        <dbReference type="ARBA" id="ARBA00022967"/>
    </source>
</evidence>
<evidence type="ECO:0000313" key="16">
    <source>
        <dbReference type="EMBL" id="SVC75016.1"/>
    </source>
</evidence>
<comment type="similarity">
    <text evidence="11">Belongs to the ABC transporter superfamily. Glutathione importer (TC 3.A.1.5.11) family.</text>
</comment>
<dbReference type="InterPro" id="IPR017871">
    <property type="entry name" value="ABC_transporter-like_CS"/>
</dbReference>
<dbReference type="GO" id="GO:0005886">
    <property type="term" value="C:plasma membrane"/>
    <property type="evidence" value="ECO:0007669"/>
    <property type="project" value="UniProtKB-SubCell"/>
</dbReference>
<accession>A0A382PP21</accession>
<evidence type="ECO:0000256" key="12">
    <source>
        <dbReference type="ARBA" id="ARBA00039050"/>
    </source>
</evidence>
<dbReference type="CDD" id="cd03257">
    <property type="entry name" value="ABC_NikE_OppD_transporters"/>
    <property type="match status" value="1"/>
</dbReference>
<dbReference type="Pfam" id="PF00005">
    <property type="entry name" value="ABC_tran"/>
    <property type="match status" value="1"/>
</dbReference>
<evidence type="ECO:0000256" key="11">
    <source>
        <dbReference type="ARBA" id="ARBA00038416"/>
    </source>
</evidence>
<keyword evidence="4" id="KW-1003">Cell membrane</keyword>
<dbReference type="GO" id="GO:0055085">
    <property type="term" value="P:transmembrane transport"/>
    <property type="evidence" value="ECO:0007669"/>
    <property type="project" value="UniProtKB-ARBA"/>
</dbReference>
<dbReference type="InterPro" id="IPR027417">
    <property type="entry name" value="P-loop_NTPase"/>
</dbReference>
<dbReference type="PANTHER" id="PTHR43776:SF15">
    <property type="entry name" value="GLUTATHIONE IMPORT ATP-BINDING PROTEIN GSIA"/>
    <property type="match status" value="1"/>
</dbReference>
<evidence type="ECO:0000256" key="10">
    <source>
        <dbReference type="ARBA" id="ARBA00037530"/>
    </source>
</evidence>
<dbReference type="PROSITE" id="PS50893">
    <property type="entry name" value="ABC_TRANSPORTER_2"/>
    <property type="match status" value="1"/>
</dbReference>
<evidence type="ECO:0000256" key="4">
    <source>
        <dbReference type="ARBA" id="ARBA00022475"/>
    </source>
</evidence>
<evidence type="ECO:0000256" key="9">
    <source>
        <dbReference type="ARBA" id="ARBA00023136"/>
    </source>
</evidence>
<dbReference type="PROSITE" id="PS00211">
    <property type="entry name" value="ABC_TRANSPORTER_1"/>
    <property type="match status" value="1"/>
</dbReference>
<dbReference type="SMART" id="SM00382">
    <property type="entry name" value="AAA"/>
    <property type="match status" value="1"/>
</dbReference>
<keyword evidence="7" id="KW-0067">ATP-binding</keyword>
<gene>
    <name evidence="16" type="ORF">METZ01_LOCUS327870</name>
</gene>
<dbReference type="EC" id="7.4.2.10" evidence="12"/>
<keyword evidence="8" id="KW-1278">Translocase</keyword>
<sequence>MITVRNLSVNYGGKGSQVRAVCGVSFSFGTGISFGLVGQSGSGKSTVLHSISGLIGNWNGTIEVDGQRQSVKRHSIFYQNVQLVFQDSNSALHPRHMVGTALAEPARIHNLDNVDKRVEVALDEVGLPSSVRYRYPHQLSGGQRQRVALARALLLKPKILLLDEPTAGLDMVAQDGIIKLLNGLRRRGDMSYLLVSHDISVIADLCDWVGVMRRGELVDVQRTAHLTSDSEGLAPYTRNLIDAASKYFPRHDTTAGTTA</sequence>
<evidence type="ECO:0000259" key="15">
    <source>
        <dbReference type="PROSITE" id="PS50893"/>
    </source>
</evidence>
<evidence type="ECO:0000256" key="7">
    <source>
        <dbReference type="ARBA" id="ARBA00022840"/>
    </source>
</evidence>
<name>A0A382PP21_9ZZZZ</name>
<evidence type="ECO:0000256" key="13">
    <source>
        <dbReference type="ARBA" id="ARBA00041187"/>
    </source>
</evidence>
<evidence type="ECO:0000256" key="6">
    <source>
        <dbReference type="ARBA" id="ARBA00022741"/>
    </source>
</evidence>
<reference evidence="16" key="1">
    <citation type="submission" date="2018-05" db="EMBL/GenBank/DDBJ databases">
        <authorList>
            <person name="Lanie J.A."/>
            <person name="Ng W.-L."/>
            <person name="Kazmierczak K.M."/>
            <person name="Andrzejewski T.M."/>
            <person name="Davidsen T.M."/>
            <person name="Wayne K.J."/>
            <person name="Tettelin H."/>
            <person name="Glass J.I."/>
            <person name="Rusch D."/>
            <person name="Podicherti R."/>
            <person name="Tsui H.-C.T."/>
            <person name="Winkler M.E."/>
        </authorList>
    </citation>
    <scope>NUCLEOTIDE SEQUENCE</scope>
</reference>
<evidence type="ECO:0000256" key="3">
    <source>
        <dbReference type="ARBA" id="ARBA00022448"/>
    </source>
</evidence>
<keyword evidence="5" id="KW-0997">Cell inner membrane</keyword>
<keyword evidence="3" id="KW-0813">Transport</keyword>
<comment type="subunit">
    <text evidence="2">The complex is composed of two ATP-binding proteins (GsiA), two transmembrane proteins (GsiC and GsiD) and a solute-binding protein (GsiB).</text>
</comment>
<dbReference type="AlphaFoldDB" id="A0A382PP21"/>
<keyword evidence="9" id="KW-0472">Membrane</keyword>
<dbReference type="EMBL" id="UINC01108712">
    <property type="protein sequence ID" value="SVC75016.1"/>
    <property type="molecule type" value="Genomic_DNA"/>
</dbReference>
<dbReference type="InterPro" id="IPR003593">
    <property type="entry name" value="AAA+_ATPase"/>
</dbReference>
<keyword evidence="6" id="KW-0547">Nucleotide-binding</keyword>
<comment type="catalytic activity">
    <reaction evidence="14">
        <text>glutathione(out) + ATP + H2O = glutathione(in) + ADP + phosphate + H(+)</text>
        <dbReference type="Rhea" id="RHEA:29791"/>
        <dbReference type="ChEBI" id="CHEBI:15377"/>
        <dbReference type="ChEBI" id="CHEBI:15378"/>
        <dbReference type="ChEBI" id="CHEBI:30616"/>
        <dbReference type="ChEBI" id="CHEBI:43474"/>
        <dbReference type="ChEBI" id="CHEBI:57925"/>
        <dbReference type="ChEBI" id="CHEBI:456216"/>
        <dbReference type="EC" id="7.4.2.10"/>
    </reaction>
</comment>
<organism evidence="16">
    <name type="scientific">marine metagenome</name>
    <dbReference type="NCBI Taxonomy" id="408172"/>
    <lineage>
        <taxon>unclassified sequences</taxon>
        <taxon>metagenomes</taxon>
        <taxon>ecological metagenomes</taxon>
    </lineage>
</organism>
<dbReference type="InterPro" id="IPR003439">
    <property type="entry name" value="ABC_transporter-like_ATP-bd"/>
</dbReference>
<evidence type="ECO:0000256" key="2">
    <source>
        <dbReference type="ARBA" id="ARBA00011469"/>
    </source>
</evidence>
<evidence type="ECO:0000256" key="14">
    <source>
        <dbReference type="ARBA" id="ARBA00047640"/>
    </source>
</evidence>
<dbReference type="Gene3D" id="3.40.50.300">
    <property type="entry name" value="P-loop containing nucleotide triphosphate hydrolases"/>
    <property type="match status" value="1"/>
</dbReference>
<protein>
    <recommendedName>
        <fullName evidence="13">Glutathione import ATP-binding protein GsiA</fullName>
        <ecNumber evidence="12">7.4.2.10</ecNumber>
    </recommendedName>
</protein>
<evidence type="ECO:0000256" key="5">
    <source>
        <dbReference type="ARBA" id="ARBA00022519"/>
    </source>
</evidence>
<dbReference type="GO" id="GO:0005524">
    <property type="term" value="F:ATP binding"/>
    <property type="evidence" value="ECO:0007669"/>
    <property type="project" value="UniProtKB-KW"/>
</dbReference>
<evidence type="ECO:0000256" key="1">
    <source>
        <dbReference type="ARBA" id="ARBA00004533"/>
    </source>
</evidence>
<dbReference type="SUPFAM" id="SSF52540">
    <property type="entry name" value="P-loop containing nucleoside triphosphate hydrolases"/>
    <property type="match status" value="1"/>
</dbReference>
<dbReference type="PANTHER" id="PTHR43776">
    <property type="entry name" value="TRANSPORT ATP-BINDING PROTEIN"/>
    <property type="match status" value="1"/>
</dbReference>